<dbReference type="InterPro" id="IPR004107">
    <property type="entry name" value="Integrase_SAM-like_N"/>
</dbReference>
<keyword evidence="6 11" id="KW-0159">Chromosome partition</keyword>
<dbReference type="InterPro" id="IPR002104">
    <property type="entry name" value="Integrase_catalytic"/>
</dbReference>
<evidence type="ECO:0000256" key="2">
    <source>
        <dbReference type="ARBA" id="ARBA00010450"/>
    </source>
</evidence>
<comment type="caution">
    <text evidence="14">The sequence shown here is derived from an EMBL/GenBank/DDBJ whole genome shotgun (WGS) entry which is preliminary data.</text>
</comment>
<evidence type="ECO:0000256" key="9">
    <source>
        <dbReference type="ARBA" id="ARBA00023172"/>
    </source>
</evidence>
<dbReference type="NCBIfam" id="TIGR02225">
    <property type="entry name" value="recomb_XerD"/>
    <property type="match status" value="1"/>
</dbReference>
<dbReference type="NCBIfam" id="NF001399">
    <property type="entry name" value="PRK00283.1"/>
    <property type="match status" value="1"/>
</dbReference>
<evidence type="ECO:0000256" key="6">
    <source>
        <dbReference type="ARBA" id="ARBA00022829"/>
    </source>
</evidence>
<evidence type="ECO:0000313" key="15">
    <source>
        <dbReference type="Proteomes" id="UP000078447"/>
    </source>
</evidence>
<feature type="active site" evidence="11">
    <location>
        <position position="243"/>
    </location>
</feature>
<feature type="active site" description="O-(3'-phospho-DNA)-tyrosine intermediate" evidence="11">
    <location>
        <position position="278"/>
    </location>
</feature>
<feature type="active site" evidence="11">
    <location>
        <position position="149"/>
    </location>
</feature>
<evidence type="ECO:0000313" key="14">
    <source>
        <dbReference type="EMBL" id="OAN15957.1"/>
    </source>
</evidence>
<dbReference type="HAMAP" id="MF_01807">
    <property type="entry name" value="Recomb_XerD"/>
    <property type="match status" value="1"/>
</dbReference>
<evidence type="ECO:0000256" key="3">
    <source>
        <dbReference type="ARBA" id="ARBA00015810"/>
    </source>
</evidence>
<dbReference type="PROSITE" id="PS51900">
    <property type="entry name" value="CB"/>
    <property type="match status" value="1"/>
</dbReference>
<evidence type="ECO:0000259" key="12">
    <source>
        <dbReference type="PROSITE" id="PS51898"/>
    </source>
</evidence>
<evidence type="ECO:0000256" key="11">
    <source>
        <dbReference type="HAMAP-Rule" id="MF_01807"/>
    </source>
</evidence>
<accession>A0ABX2VCJ0</accession>
<keyword evidence="4 11" id="KW-0963">Cytoplasm</keyword>
<evidence type="ECO:0000256" key="10">
    <source>
        <dbReference type="ARBA" id="ARBA00023306"/>
    </source>
</evidence>
<proteinExistence type="inferred from homology"/>
<feature type="active site" evidence="11">
    <location>
        <position position="246"/>
    </location>
</feature>
<dbReference type="InterPro" id="IPR011010">
    <property type="entry name" value="DNA_brk_join_enz"/>
</dbReference>
<gene>
    <name evidence="11" type="primary">xerD</name>
    <name evidence="14" type="ORF">A3783_08480</name>
</gene>
<comment type="subunit">
    <text evidence="11">Forms a cyclic heterotetrameric complex composed of two molecules of XerC and two molecules of XerD.</text>
</comment>
<evidence type="ECO:0000256" key="5">
    <source>
        <dbReference type="ARBA" id="ARBA00022618"/>
    </source>
</evidence>
<evidence type="ECO:0000256" key="4">
    <source>
        <dbReference type="ARBA" id="ARBA00022490"/>
    </source>
</evidence>
<dbReference type="Proteomes" id="UP000078447">
    <property type="component" value="Unassembled WGS sequence"/>
</dbReference>
<dbReference type="PROSITE" id="PS51898">
    <property type="entry name" value="TYR_RECOMBINASE"/>
    <property type="match status" value="1"/>
</dbReference>
<organism evidence="14 15">
    <name type="scientific">Exiguobacterium undae</name>
    <dbReference type="NCBI Taxonomy" id="169177"/>
    <lineage>
        <taxon>Bacteria</taxon>
        <taxon>Bacillati</taxon>
        <taxon>Bacillota</taxon>
        <taxon>Bacilli</taxon>
        <taxon>Bacillales</taxon>
        <taxon>Bacillales Family XII. Incertae Sedis</taxon>
        <taxon>Exiguobacterium</taxon>
    </lineage>
</organism>
<feature type="active site" evidence="11">
    <location>
        <position position="173"/>
    </location>
</feature>
<evidence type="ECO:0000256" key="8">
    <source>
        <dbReference type="ARBA" id="ARBA00023125"/>
    </source>
</evidence>
<reference evidence="14 15" key="1">
    <citation type="submission" date="2016-03" db="EMBL/GenBank/DDBJ databases">
        <authorList>
            <person name="Cho S.-Y."/>
            <person name="Lim S."/>
            <person name="Kim H."/>
            <person name="Soh E.H."/>
            <person name="Moon J.S."/>
        </authorList>
    </citation>
    <scope>NUCLEOTIDE SEQUENCE [LARGE SCALE GENOMIC DNA]</scope>
    <source>
        <strain evidence="14 15">KCTC 3810</strain>
    </source>
</reference>
<dbReference type="InterPro" id="IPR010998">
    <property type="entry name" value="Integrase_recombinase_N"/>
</dbReference>
<keyword evidence="10 11" id="KW-0131">Cell cycle</keyword>
<keyword evidence="9 11" id="KW-0233">DNA recombination</keyword>
<dbReference type="InterPro" id="IPR011932">
    <property type="entry name" value="Recomb_XerD"/>
</dbReference>
<keyword evidence="7 11" id="KW-0229">DNA integration</keyword>
<dbReference type="Gene3D" id="1.10.443.10">
    <property type="entry name" value="Intergrase catalytic core"/>
    <property type="match status" value="1"/>
</dbReference>
<dbReference type="InterPro" id="IPR013762">
    <property type="entry name" value="Integrase-like_cat_sf"/>
</dbReference>
<dbReference type="Pfam" id="PF02899">
    <property type="entry name" value="Phage_int_SAM_1"/>
    <property type="match status" value="1"/>
</dbReference>
<dbReference type="InterPro" id="IPR044068">
    <property type="entry name" value="CB"/>
</dbReference>
<keyword evidence="5 11" id="KW-0132">Cell division</keyword>
<dbReference type="SUPFAM" id="SSF56349">
    <property type="entry name" value="DNA breaking-rejoining enzymes"/>
    <property type="match status" value="1"/>
</dbReference>
<comment type="subcellular location">
    <subcellularLocation>
        <location evidence="1 11">Cytoplasm</location>
    </subcellularLocation>
</comment>
<dbReference type="PANTHER" id="PTHR30349:SF81">
    <property type="entry name" value="TYROSINE RECOMBINASE XERC"/>
    <property type="match status" value="1"/>
</dbReference>
<dbReference type="InterPro" id="IPR050090">
    <property type="entry name" value="Tyrosine_recombinase_XerCD"/>
</dbReference>
<evidence type="ECO:0000256" key="1">
    <source>
        <dbReference type="ARBA" id="ARBA00004496"/>
    </source>
</evidence>
<feature type="active site" evidence="11">
    <location>
        <position position="269"/>
    </location>
</feature>
<keyword evidence="8 11" id="KW-0238">DNA-binding</keyword>
<dbReference type="HAMAP" id="MF_01808">
    <property type="entry name" value="Recomb_XerC_XerD"/>
    <property type="match status" value="1"/>
</dbReference>
<feature type="domain" description="Tyr recombinase" evidence="12">
    <location>
        <begin position="109"/>
        <end position="291"/>
    </location>
</feature>
<comment type="function">
    <text evidence="11">Site-specific tyrosine recombinase, which acts by catalyzing the cutting and rejoining of the recombining DNA molecules. The XerC-XerD complex is essential to convert dimers of the bacterial chromosome into monomers to permit their segregation at cell division. It also contributes to the segregational stability of plasmids.</text>
</comment>
<protein>
    <recommendedName>
        <fullName evidence="3 11">Tyrosine recombinase XerD</fullName>
    </recommendedName>
</protein>
<name>A0ABX2VCJ0_9BACL</name>
<dbReference type="Gene3D" id="1.10.150.130">
    <property type="match status" value="1"/>
</dbReference>
<comment type="similarity">
    <text evidence="2 11">Belongs to the 'phage' integrase family. XerD subfamily.</text>
</comment>
<dbReference type="PANTHER" id="PTHR30349">
    <property type="entry name" value="PHAGE INTEGRASE-RELATED"/>
    <property type="match status" value="1"/>
</dbReference>
<evidence type="ECO:0000259" key="13">
    <source>
        <dbReference type="PROSITE" id="PS51900"/>
    </source>
</evidence>
<dbReference type="Pfam" id="PF00589">
    <property type="entry name" value="Phage_integrase"/>
    <property type="match status" value="1"/>
</dbReference>
<dbReference type="CDD" id="cd00798">
    <property type="entry name" value="INT_XerDC_C"/>
    <property type="match status" value="1"/>
</dbReference>
<dbReference type="NCBIfam" id="NF040815">
    <property type="entry name" value="recomb_XerA_Arch"/>
    <property type="match status" value="1"/>
</dbReference>
<dbReference type="EMBL" id="LVVL01000001">
    <property type="protein sequence ID" value="OAN15957.1"/>
    <property type="molecule type" value="Genomic_DNA"/>
</dbReference>
<keyword evidence="15" id="KW-1185">Reference proteome</keyword>
<evidence type="ECO:0000256" key="7">
    <source>
        <dbReference type="ARBA" id="ARBA00022908"/>
    </source>
</evidence>
<feature type="domain" description="Core-binding (CB)" evidence="13">
    <location>
        <begin position="2"/>
        <end position="88"/>
    </location>
</feature>
<dbReference type="InterPro" id="IPR023009">
    <property type="entry name" value="Tyrosine_recombinase_XerC/XerD"/>
</dbReference>
<sequence length="297" mass="33960">MSSVRQQLEAFINYLVIERQMSANTAAAYRNDLNQYLTTLEREGISSPEEVTRHHIVLHIESLLQAQKSRATVRRSTSSIRSFHQFLVERQIVRHDPSRHLDLPKPDKKLPVVWSQTDIVRLLDSVVGNDPLVRRDAAMLELLYGTGMRVSELLQLTLNDLQLELGYLSCLGKGNKTRIIPISQTAIDSVTVYLDLARNSLGGQQTDYVFLNSRGDRLSRQGFWKMIKRRAKEAGIEKEITPHVLRHSFATHLLENGADLRVVQEMLGHADLSTTQMYTHVNKARLHDVYKNHHPRA</sequence>